<dbReference type="EMBL" id="JAGSPA010000001">
    <property type="protein sequence ID" value="MBV7256091.1"/>
    <property type="molecule type" value="Genomic_DNA"/>
</dbReference>
<evidence type="ECO:0000313" key="2">
    <source>
        <dbReference type="EMBL" id="MBV7256091.1"/>
    </source>
</evidence>
<name>A0ABS6SDT8_9SPHN</name>
<protein>
    <submittedName>
        <fullName evidence="2">VOC family protein</fullName>
    </submittedName>
</protein>
<dbReference type="InterPro" id="IPR037523">
    <property type="entry name" value="VOC_core"/>
</dbReference>
<dbReference type="Proteomes" id="UP000722336">
    <property type="component" value="Unassembled WGS sequence"/>
</dbReference>
<dbReference type="RefSeq" id="WP_218444538.1">
    <property type="nucleotide sequence ID" value="NZ_JAGSPA010000001.1"/>
</dbReference>
<keyword evidence="3" id="KW-1185">Reference proteome</keyword>
<comment type="caution">
    <text evidence="2">The sequence shown here is derived from an EMBL/GenBank/DDBJ whole genome shotgun (WGS) entry which is preliminary data.</text>
</comment>
<accession>A0ABS6SDT8</accession>
<evidence type="ECO:0000259" key="1">
    <source>
        <dbReference type="PROSITE" id="PS51819"/>
    </source>
</evidence>
<gene>
    <name evidence="2" type="ORF">KCG44_04750</name>
</gene>
<dbReference type="PANTHER" id="PTHR39175:SF1">
    <property type="entry name" value="FAMILY PROTEIN, PUTATIVE (AFU_ORTHOLOGUE AFUA_3G15060)-RELATED"/>
    <property type="match status" value="1"/>
</dbReference>
<dbReference type="Pfam" id="PF00903">
    <property type="entry name" value="Glyoxalase"/>
    <property type="match status" value="1"/>
</dbReference>
<dbReference type="InterPro" id="IPR004360">
    <property type="entry name" value="Glyas_Fos-R_dOase_dom"/>
</dbReference>
<evidence type="ECO:0000313" key="3">
    <source>
        <dbReference type="Proteomes" id="UP000722336"/>
    </source>
</evidence>
<reference evidence="2 3" key="1">
    <citation type="submission" date="2021-04" db="EMBL/GenBank/DDBJ databases">
        <authorList>
            <person name="Pira H."/>
            <person name="Risdian C."/>
            <person name="Wink J."/>
        </authorList>
    </citation>
    <scope>NUCLEOTIDE SEQUENCE [LARGE SCALE GENOMIC DNA]</scope>
    <source>
        <strain evidence="2 3">WHA3</strain>
    </source>
</reference>
<feature type="domain" description="VOC" evidence="1">
    <location>
        <begin position="5"/>
        <end position="119"/>
    </location>
</feature>
<organism evidence="2 3">
    <name type="scientific">Pacificimonas pallii</name>
    <dbReference type="NCBI Taxonomy" id="2827236"/>
    <lineage>
        <taxon>Bacteria</taxon>
        <taxon>Pseudomonadati</taxon>
        <taxon>Pseudomonadota</taxon>
        <taxon>Alphaproteobacteria</taxon>
        <taxon>Sphingomonadales</taxon>
        <taxon>Sphingosinicellaceae</taxon>
        <taxon>Pacificimonas</taxon>
    </lineage>
</organism>
<sequence length="119" mass="12807">MSVAGLDHVQLAMPQGGEEEARAFYVGALGLAEEEKPDALKAGGGCWFRGGTAHIHLGVDPDFRAARKAHPAMIVSDLDALAARLVARGFEAKFDDRLPGRRRAFTFDPFGNRIELMAG</sequence>
<dbReference type="PROSITE" id="PS51819">
    <property type="entry name" value="VOC"/>
    <property type="match status" value="1"/>
</dbReference>
<dbReference type="PANTHER" id="PTHR39175">
    <property type="entry name" value="FAMILY PROTEIN, PUTATIVE (AFU_ORTHOLOGUE AFUA_3G15060)-RELATED"/>
    <property type="match status" value="1"/>
</dbReference>
<proteinExistence type="predicted"/>